<dbReference type="NCBIfam" id="NF041002">
    <property type="entry name" value="pilin_ComGF"/>
    <property type="match status" value="1"/>
</dbReference>
<dbReference type="RefSeq" id="WP_016116313.1">
    <property type="nucleotide sequence ID" value="NZ_CP189809.1"/>
</dbReference>
<comment type="caution">
    <text evidence="1">The sequence shown here is derived from an EMBL/GenBank/DDBJ whole genome shotgun (WGS) entry which is preliminary data.</text>
</comment>
<dbReference type="EMBL" id="MWPX01000001">
    <property type="protein sequence ID" value="OUM50774.1"/>
    <property type="molecule type" value="Genomic_DNA"/>
</dbReference>
<organism evidence="1 2">
    <name type="scientific">Bacillus pseudomycoides</name>
    <dbReference type="NCBI Taxonomy" id="64104"/>
    <lineage>
        <taxon>Bacteria</taxon>
        <taxon>Bacillati</taxon>
        <taxon>Bacillota</taxon>
        <taxon>Bacilli</taxon>
        <taxon>Bacillales</taxon>
        <taxon>Bacillaceae</taxon>
        <taxon>Bacillus</taxon>
        <taxon>Bacillus cereus group</taxon>
    </lineage>
</organism>
<accession>A0A1Y3MLT0</accession>
<evidence type="ECO:0000313" key="1">
    <source>
        <dbReference type="EMBL" id="OUM50774.1"/>
    </source>
</evidence>
<dbReference type="AlphaFoldDB" id="A0A1Y3MLT0"/>
<proteinExistence type="predicted"/>
<reference evidence="1 2" key="1">
    <citation type="submission" date="2017-02" db="EMBL/GenBank/DDBJ databases">
        <title>Bacillus pseudomycoides isolate FSL K6-0042.</title>
        <authorList>
            <person name="Kovac J."/>
        </authorList>
    </citation>
    <scope>NUCLEOTIDE SEQUENCE [LARGE SCALE GENOMIC DNA]</scope>
    <source>
        <strain evidence="1 2">FSL K6-0042</strain>
    </source>
</reference>
<dbReference type="Proteomes" id="UP000195321">
    <property type="component" value="Unassembled WGS sequence"/>
</dbReference>
<name>A0A1Y3MLT0_9BACI</name>
<evidence type="ECO:0000313" key="2">
    <source>
        <dbReference type="Proteomes" id="UP000195321"/>
    </source>
</evidence>
<dbReference type="Pfam" id="PF15980">
    <property type="entry name" value="ComGF"/>
    <property type="match status" value="1"/>
</dbReference>
<dbReference type="InterPro" id="IPR016977">
    <property type="entry name" value="ComGF"/>
</dbReference>
<gene>
    <name evidence="1" type="ORF">BW425_02350</name>
</gene>
<sequence>MALCTGYIGGEKKFVQFGKIPNKEGWNNVVMSKSKEVEAGFTLLEMMLCLLFLSIFFLLVPRLHSLFIEKPYSKQINSWEWNVFLEQVQLEFRESKAGKGVELENKEALILFQMSNGANVTYEMLGNNIVRKVNTLGMEIILQKVNSVSYDLTPHMLIIHVQDISGKMYHGVATRYTPIELKT</sequence>
<protein>
    <submittedName>
        <fullName evidence="1">Competence protein ComG</fullName>
    </submittedName>
</protein>